<gene>
    <name evidence="5" type="ORF">C6V83_07285</name>
</gene>
<keyword evidence="2" id="KW-0238">DNA-binding</keyword>
<evidence type="ECO:0000313" key="6">
    <source>
        <dbReference type="Proteomes" id="UP000239814"/>
    </source>
</evidence>
<dbReference type="SMART" id="SM00421">
    <property type="entry name" value="HTH_LUXR"/>
    <property type="match status" value="1"/>
</dbReference>
<dbReference type="KEGG" id="git:C6V83_07285"/>
<dbReference type="Pfam" id="PF00196">
    <property type="entry name" value="GerE"/>
    <property type="match status" value="1"/>
</dbReference>
<name>A0A2S0KEM6_9ACTN</name>
<dbReference type="InterPro" id="IPR036388">
    <property type="entry name" value="WH-like_DNA-bd_sf"/>
</dbReference>
<dbReference type="InterPro" id="IPR000792">
    <property type="entry name" value="Tscrpt_reg_LuxR_C"/>
</dbReference>
<keyword evidence="1" id="KW-0805">Transcription regulation</keyword>
<dbReference type="Proteomes" id="UP000239814">
    <property type="component" value="Chromosome"/>
</dbReference>
<dbReference type="OrthoDB" id="4069167at2"/>
<feature type="domain" description="HTH luxR-type" evidence="4">
    <location>
        <begin position="204"/>
        <end position="269"/>
    </location>
</feature>
<dbReference type="PRINTS" id="PR00038">
    <property type="entry name" value="HTHLUXR"/>
</dbReference>
<dbReference type="PROSITE" id="PS00622">
    <property type="entry name" value="HTH_LUXR_1"/>
    <property type="match status" value="1"/>
</dbReference>
<dbReference type="InterPro" id="IPR016032">
    <property type="entry name" value="Sig_transdc_resp-reg_C-effctor"/>
</dbReference>
<dbReference type="AlphaFoldDB" id="A0A2S0KEM6"/>
<dbReference type="Gene3D" id="3.30.450.40">
    <property type="match status" value="1"/>
</dbReference>
<keyword evidence="3" id="KW-0804">Transcription</keyword>
<dbReference type="EMBL" id="CP027433">
    <property type="protein sequence ID" value="AVM00106.1"/>
    <property type="molecule type" value="Genomic_DNA"/>
</dbReference>
<dbReference type="InterPro" id="IPR029016">
    <property type="entry name" value="GAF-like_dom_sf"/>
</dbReference>
<dbReference type="PANTHER" id="PTHR44688">
    <property type="entry name" value="DNA-BINDING TRANSCRIPTIONAL ACTIVATOR DEVR_DOSR"/>
    <property type="match status" value="1"/>
</dbReference>
<evidence type="ECO:0000256" key="2">
    <source>
        <dbReference type="ARBA" id="ARBA00023125"/>
    </source>
</evidence>
<dbReference type="PANTHER" id="PTHR44688:SF25">
    <property type="entry name" value="HTH LUXR-TYPE DOMAIN-CONTAINING PROTEIN"/>
    <property type="match status" value="1"/>
</dbReference>
<dbReference type="SUPFAM" id="SSF46894">
    <property type="entry name" value="C-terminal effector domain of the bipartite response regulators"/>
    <property type="match status" value="1"/>
</dbReference>
<dbReference type="PROSITE" id="PS50043">
    <property type="entry name" value="HTH_LUXR_2"/>
    <property type="match status" value="1"/>
</dbReference>
<protein>
    <submittedName>
        <fullName evidence="5">Helix-turn-helix transcriptional regulator</fullName>
    </submittedName>
</protein>
<dbReference type="Gene3D" id="1.10.10.10">
    <property type="entry name" value="Winged helix-like DNA-binding domain superfamily/Winged helix DNA-binding domain"/>
    <property type="match status" value="1"/>
</dbReference>
<evidence type="ECO:0000256" key="1">
    <source>
        <dbReference type="ARBA" id="ARBA00023015"/>
    </source>
</evidence>
<evidence type="ECO:0000259" key="4">
    <source>
        <dbReference type="PROSITE" id="PS50043"/>
    </source>
</evidence>
<evidence type="ECO:0000256" key="3">
    <source>
        <dbReference type="ARBA" id="ARBA00023163"/>
    </source>
</evidence>
<sequence length="272" mass="29131">MDGRHLDAALARLRNRTGVSVAFGGPVTAEGGLLLSRFSGPTAGVLSGLRVSLGEGLGGRVVALQRPGAVNDYFEARAITHRYDELIRAEGIRAVVASPVVVRRNPIAVIYGAYRGDEVVGDRVQDLVVAEAKALEQQIVAAETLSEARETWTHSDTESGVLRQQMREAHAKLREVMRLVDDGAVRDALEEIGSTLSHVSGDGPAADQSVLTPRESEVLTLAGLGYSNARIAESLGLTLHTVKSYMKSAMAKLNAHSRHEAVVAARRDRLII</sequence>
<dbReference type="CDD" id="cd06170">
    <property type="entry name" value="LuxR_C_like"/>
    <property type="match status" value="1"/>
</dbReference>
<evidence type="ECO:0000313" key="5">
    <source>
        <dbReference type="EMBL" id="AVM00106.1"/>
    </source>
</evidence>
<keyword evidence="6" id="KW-1185">Reference proteome</keyword>
<dbReference type="GO" id="GO:0006355">
    <property type="term" value="P:regulation of DNA-templated transcription"/>
    <property type="evidence" value="ECO:0007669"/>
    <property type="project" value="InterPro"/>
</dbReference>
<dbReference type="GO" id="GO:0003677">
    <property type="term" value="F:DNA binding"/>
    <property type="evidence" value="ECO:0007669"/>
    <property type="project" value="UniProtKB-KW"/>
</dbReference>
<reference evidence="5 6" key="1">
    <citation type="submission" date="2018-03" db="EMBL/GenBank/DDBJ databases">
        <title>Characteristics and genome of n-alkane degrading marine bacteria Gordonia iterans isolated from crude oil contaminated in Tae-an, South Korea.</title>
        <authorList>
            <person name="Lee S.-S."/>
            <person name="Kim H."/>
        </authorList>
    </citation>
    <scope>NUCLEOTIDE SEQUENCE [LARGE SCALE GENOMIC DNA]</scope>
    <source>
        <strain evidence="5 6">Co17</strain>
    </source>
</reference>
<dbReference type="RefSeq" id="WP_105941837.1">
    <property type="nucleotide sequence ID" value="NZ_CP027433.1"/>
</dbReference>
<proteinExistence type="predicted"/>
<dbReference type="SUPFAM" id="SSF55781">
    <property type="entry name" value="GAF domain-like"/>
    <property type="match status" value="1"/>
</dbReference>
<accession>A0A2S0KEM6</accession>
<organism evidence="5 6">
    <name type="scientific">Gordonia iterans</name>
    <dbReference type="NCBI Taxonomy" id="1004901"/>
    <lineage>
        <taxon>Bacteria</taxon>
        <taxon>Bacillati</taxon>
        <taxon>Actinomycetota</taxon>
        <taxon>Actinomycetes</taxon>
        <taxon>Mycobacteriales</taxon>
        <taxon>Gordoniaceae</taxon>
        <taxon>Gordonia</taxon>
    </lineage>
</organism>